<dbReference type="InterPro" id="IPR029069">
    <property type="entry name" value="HotDog_dom_sf"/>
</dbReference>
<gene>
    <name evidence="1" type="ORF">SAMN06265361_101521</name>
</gene>
<sequence length="169" mass="18939">MKADTPVKGVANLRLRDMKSQGKTYETLMLGERIEESKTVERRDVFSYLGSADDLNPLFSQSAYAERTEFEQVVVPPSLLVNWFSALVSMKLPGPGSLVQSMQFDFPAPLFIQEEVVLMLEISDKLDHDKKVKLVAKGMSGDKIVAEGELVVCPPRPLKPLFKDAFENF</sequence>
<organism evidence="1 2">
    <name type="scientific">Laceyella tengchongensis</name>
    <dbReference type="NCBI Taxonomy" id="574699"/>
    <lineage>
        <taxon>Bacteria</taxon>
        <taxon>Bacillati</taxon>
        <taxon>Bacillota</taxon>
        <taxon>Bacilli</taxon>
        <taxon>Bacillales</taxon>
        <taxon>Thermoactinomycetaceae</taxon>
        <taxon>Laceyella</taxon>
    </lineage>
</organism>
<dbReference type="AlphaFoldDB" id="A0AA45WJP1"/>
<evidence type="ECO:0008006" key="3">
    <source>
        <dbReference type="Google" id="ProtNLM"/>
    </source>
</evidence>
<protein>
    <recommendedName>
        <fullName evidence="3">Acyl dehydratase</fullName>
    </recommendedName>
</protein>
<dbReference type="GO" id="GO:0019171">
    <property type="term" value="F:(3R)-hydroxyacyl-[acyl-carrier-protein] dehydratase activity"/>
    <property type="evidence" value="ECO:0007669"/>
    <property type="project" value="TreeGrafter"/>
</dbReference>
<accession>A0AA45WJP1</accession>
<dbReference type="GO" id="GO:0006633">
    <property type="term" value="P:fatty acid biosynthetic process"/>
    <property type="evidence" value="ECO:0007669"/>
    <property type="project" value="TreeGrafter"/>
</dbReference>
<dbReference type="Gene3D" id="3.10.129.10">
    <property type="entry name" value="Hotdog Thioesterase"/>
    <property type="match status" value="1"/>
</dbReference>
<dbReference type="EMBL" id="FXTU01000001">
    <property type="protein sequence ID" value="SMP04121.1"/>
    <property type="molecule type" value="Genomic_DNA"/>
</dbReference>
<proteinExistence type="predicted"/>
<dbReference type="PANTHER" id="PTHR43437">
    <property type="entry name" value="HYDROXYACYL-THIOESTER DEHYDRATASE TYPE 2, MITOCHONDRIAL-RELATED"/>
    <property type="match status" value="1"/>
</dbReference>
<dbReference type="PANTHER" id="PTHR43437:SF3">
    <property type="entry name" value="HYDROXYACYL-THIOESTER DEHYDRATASE TYPE 2, MITOCHONDRIAL"/>
    <property type="match status" value="1"/>
</dbReference>
<keyword evidence="2" id="KW-1185">Reference proteome</keyword>
<comment type="caution">
    <text evidence="1">The sequence shown here is derived from an EMBL/GenBank/DDBJ whole genome shotgun (WGS) entry which is preliminary data.</text>
</comment>
<dbReference type="InterPro" id="IPR050965">
    <property type="entry name" value="UPF0336/Enoyl-CoA_hydratase"/>
</dbReference>
<reference evidence="1" key="1">
    <citation type="submission" date="2017-05" db="EMBL/GenBank/DDBJ databases">
        <authorList>
            <person name="Varghese N."/>
            <person name="Submissions S."/>
        </authorList>
    </citation>
    <scope>NUCLEOTIDE SEQUENCE</scope>
    <source>
        <strain evidence="1">DSM 45262</strain>
    </source>
</reference>
<dbReference type="Proteomes" id="UP001157946">
    <property type="component" value="Unassembled WGS sequence"/>
</dbReference>
<name>A0AA45WJP1_9BACL</name>
<dbReference type="SUPFAM" id="SSF54637">
    <property type="entry name" value="Thioesterase/thiol ester dehydrase-isomerase"/>
    <property type="match status" value="1"/>
</dbReference>
<evidence type="ECO:0000313" key="2">
    <source>
        <dbReference type="Proteomes" id="UP001157946"/>
    </source>
</evidence>
<evidence type="ECO:0000313" key="1">
    <source>
        <dbReference type="EMBL" id="SMP04121.1"/>
    </source>
</evidence>